<feature type="coiled-coil region" evidence="1">
    <location>
        <begin position="107"/>
        <end position="134"/>
    </location>
</feature>
<accession>A0AAW2ZN17</accession>
<gene>
    <name evidence="3" type="ORF">AKO1_009646</name>
</gene>
<keyword evidence="4" id="KW-1185">Reference proteome</keyword>
<protein>
    <submittedName>
        <fullName evidence="3">Syntaxin</fullName>
    </submittedName>
</protein>
<proteinExistence type="predicted"/>
<sequence length="281" mass="32491">MIKIFTRIPKLFNSPSSPIIEIGRPGSCKEEYCEYDTDATVPPGAQTCDVELTSELDDFTLLYNTVGNLGERLQRIDDNSEKMREYLVGCKTAGEAKQITSQCRDLIACAKSEYNQIITSLKQLEQKNKQILETEGETSIFRLYTIQTTRLRDEFSESLKKYENVVQEWHTKQRSNHISEISVQFDVDFDLLSTMEIGNAEMHTLQVEKATALEYFKALRNLDKCYNEMHEMFVEFHSIVWEQDPLLDIVEQNVTRAVKMVNEGSENIEALYKKLKRARIS</sequence>
<dbReference type="GO" id="GO:0016020">
    <property type="term" value="C:membrane"/>
    <property type="evidence" value="ECO:0007669"/>
    <property type="project" value="InterPro"/>
</dbReference>
<keyword evidence="1" id="KW-0175">Coiled coil</keyword>
<dbReference type="PROSITE" id="PS50192">
    <property type="entry name" value="T_SNARE"/>
    <property type="match status" value="1"/>
</dbReference>
<dbReference type="EMBL" id="JAOPGA020001721">
    <property type="protein sequence ID" value="KAL0490809.1"/>
    <property type="molecule type" value="Genomic_DNA"/>
</dbReference>
<evidence type="ECO:0000313" key="3">
    <source>
        <dbReference type="EMBL" id="KAL0490809.1"/>
    </source>
</evidence>
<dbReference type="GO" id="GO:0016192">
    <property type="term" value="P:vesicle-mediated transport"/>
    <property type="evidence" value="ECO:0007669"/>
    <property type="project" value="InterPro"/>
</dbReference>
<dbReference type="Gene3D" id="1.20.5.110">
    <property type="match status" value="1"/>
</dbReference>
<evidence type="ECO:0000259" key="2">
    <source>
        <dbReference type="PROSITE" id="PS50192"/>
    </source>
</evidence>
<feature type="domain" description="T-SNARE coiled-coil homology" evidence="2">
    <location>
        <begin position="209"/>
        <end position="271"/>
    </location>
</feature>
<dbReference type="SUPFAM" id="SSF47661">
    <property type="entry name" value="t-snare proteins"/>
    <property type="match status" value="1"/>
</dbReference>
<evidence type="ECO:0000256" key="1">
    <source>
        <dbReference type="SAM" id="Coils"/>
    </source>
</evidence>
<dbReference type="Gene3D" id="1.20.58.70">
    <property type="match status" value="1"/>
</dbReference>
<comment type="caution">
    <text evidence="3">The sequence shown here is derived from an EMBL/GenBank/DDBJ whole genome shotgun (WGS) entry which is preliminary data.</text>
</comment>
<name>A0AAW2ZN17_9EUKA</name>
<dbReference type="Proteomes" id="UP001431209">
    <property type="component" value="Unassembled WGS sequence"/>
</dbReference>
<reference evidence="3 4" key="1">
    <citation type="submission" date="2024-03" db="EMBL/GenBank/DDBJ databases">
        <title>The Acrasis kona genome and developmental transcriptomes reveal deep origins of eukaryotic multicellular pathways.</title>
        <authorList>
            <person name="Sheikh S."/>
            <person name="Fu C.-J."/>
            <person name="Brown M.W."/>
            <person name="Baldauf S.L."/>
        </authorList>
    </citation>
    <scope>NUCLEOTIDE SEQUENCE [LARGE SCALE GENOMIC DNA]</scope>
    <source>
        <strain evidence="3 4">ATCC MYA-3509</strain>
    </source>
</reference>
<organism evidence="3 4">
    <name type="scientific">Acrasis kona</name>
    <dbReference type="NCBI Taxonomy" id="1008807"/>
    <lineage>
        <taxon>Eukaryota</taxon>
        <taxon>Discoba</taxon>
        <taxon>Heterolobosea</taxon>
        <taxon>Tetramitia</taxon>
        <taxon>Eutetramitia</taxon>
        <taxon>Acrasidae</taxon>
        <taxon>Acrasis</taxon>
    </lineage>
</organism>
<dbReference type="InterPro" id="IPR010989">
    <property type="entry name" value="SNARE"/>
</dbReference>
<dbReference type="InterPro" id="IPR000727">
    <property type="entry name" value="T_SNARE_dom"/>
</dbReference>
<evidence type="ECO:0000313" key="4">
    <source>
        <dbReference type="Proteomes" id="UP001431209"/>
    </source>
</evidence>
<dbReference type="AlphaFoldDB" id="A0AAW2ZN17"/>